<reference evidence="2" key="1">
    <citation type="submission" date="2015-07" db="EMBL/GenBank/DDBJ databases">
        <title>MeaNS - Measles Nucleotide Surveillance Program.</title>
        <authorList>
            <person name="Tran T."/>
            <person name="Druce J."/>
        </authorList>
    </citation>
    <scope>NUCLEOTIDE SEQUENCE</scope>
    <source>
        <strain evidence="2">UCB-OBI-ISO-001</strain>
        <tissue evidence="2">Gonad</tissue>
    </source>
</reference>
<accession>A0A0L8FSA3</accession>
<keyword evidence="1" id="KW-1133">Transmembrane helix</keyword>
<dbReference type="EMBL" id="KQ426986">
    <property type="protein sequence ID" value="KOF67559.1"/>
    <property type="molecule type" value="Genomic_DNA"/>
</dbReference>
<proteinExistence type="predicted"/>
<sequence>MWIAFVCLGSDISKIRKDALNLCVINFDAKLFHIQLLCGLYGSLFIFFFSIDFFFCFVFKFQ</sequence>
<evidence type="ECO:0000256" key="1">
    <source>
        <dbReference type="SAM" id="Phobius"/>
    </source>
</evidence>
<keyword evidence="1" id="KW-0812">Transmembrane</keyword>
<name>A0A0L8FSA3_OCTBM</name>
<gene>
    <name evidence="2" type="ORF">OCBIM_22009382mg</name>
</gene>
<keyword evidence="1" id="KW-0472">Membrane</keyword>
<evidence type="ECO:0000313" key="2">
    <source>
        <dbReference type="EMBL" id="KOF67559.1"/>
    </source>
</evidence>
<organism evidence="2">
    <name type="scientific">Octopus bimaculoides</name>
    <name type="common">California two-spotted octopus</name>
    <dbReference type="NCBI Taxonomy" id="37653"/>
    <lineage>
        <taxon>Eukaryota</taxon>
        <taxon>Metazoa</taxon>
        <taxon>Spiralia</taxon>
        <taxon>Lophotrochozoa</taxon>
        <taxon>Mollusca</taxon>
        <taxon>Cephalopoda</taxon>
        <taxon>Coleoidea</taxon>
        <taxon>Octopodiformes</taxon>
        <taxon>Octopoda</taxon>
        <taxon>Incirrata</taxon>
        <taxon>Octopodidae</taxon>
        <taxon>Octopus</taxon>
    </lineage>
</organism>
<protein>
    <submittedName>
        <fullName evidence="2">Uncharacterized protein</fullName>
    </submittedName>
</protein>
<dbReference type="AlphaFoldDB" id="A0A0L8FSA3"/>
<feature type="transmembrane region" description="Helical" evidence="1">
    <location>
        <begin position="34"/>
        <end position="59"/>
    </location>
</feature>